<dbReference type="SUPFAM" id="SSF111331">
    <property type="entry name" value="NAD kinase/diacylglycerol kinase-like"/>
    <property type="match status" value="1"/>
</dbReference>
<reference evidence="1" key="1">
    <citation type="journal article" date="2014" name="Front. Microbiol.">
        <title>High frequency of phylogenetically diverse reductive dehalogenase-homologous genes in deep subseafloor sedimentary metagenomes.</title>
        <authorList>
            <person name="Kawai M."/>
            <person name="Futagami T."/>
            <person name="Toyoda A."/>
            <person name="Takaki Y."/>
            <person name="Nishi S."/>
            <person name="Hori S."/>
            <person name="Arai W."/>
            <person name="Tsubouchi T."/>
            <person name="Morono Y."/>
            <person name="Uchiyama I."/>
            <person name="Ito T."/>
            <person name="Fujiyama A."/>
            <person name="Inagaki F."/>
            <person name="Takami H."/>
        </authorList>
    </citation>
    <scope>NUCLEOTIDE SEQUENCE</scope>
    <source>
        <strain evidence="1">Expedition CK06-06</strain>
    </source>
</reference>
<name>X0WR99_9ZZZZ</name>
<dbReference type="PANTHER" id="PTHR20275:SF0">
    <property type="entry name" value="NAD KINASE"/>
    <property type="match status" value="1"/>
</dbReference>
<dbReference type="GO" id="GO:0019674">
    <property type="term" value="P:NAD+ metabolic process"/>
    <property type="evidence" value="ECO:0007669"/>
    <property type="project" value="InterPro"/>
</dbReference>
<dbReference type="InterPro" id="IPR016064">
    <property type="entry name" value="NAD/diacylglycerol_kinase_sf"/>
</dbReference>
<evidence type="ECO:0008006" key="2">
    <source>
        <dbReference type="Google" id="ProtNLM"/>
    </source>
</evidence>
<dbReference type="PANTHER" id="PTHR20275">
    <property type="entry name" value="NAD KINASE"/>
    <property type="match status" value="1"/>
</dbReference>
<dbReference type="InterPro" id="IPR017437">
    <property type="entry name" value="ATP-NAD_kinase_PpnK-typ_C"/>
</dbReference>
<dbReference type="GO" id="GO:0003951">
    <property type="term" value="F:NAD+ kinase activity"/>
    <property type="evidence" value="ECO:0007669"/>
    <property type="project" value="InterPro"/>
</dbReference>
<evidence type="ECO:0000313" key="1">
    <source>
        <dbReference type="EMBL" id="GAG25747.1"/>
    </source>
</evidence>
<dbReference type="GO" id="GO:0006741">
    <property type="term" value="P:NADP+ biosynthetic process"/>
    <property type="evidence" value="ECO:0007669"/>
    <property type="project" value="TreeGrafter"/>
</dbReference>
<accession>X0WR99</accession>
<dbReference type="AlphaFoldDB" id="X0WR99"/>
<comment type="caution">
    <text evidence="1">The sequence shown here is derived from an EMBL/GenBank/DDBJ whole genome shotgun (WGS) entry which is preliminary data.</text>
</comment>
<dbReference type="EMBL" id="BARS01033427">
    <property type="protein sequence ID" value="GAG25747.1"/>
    <property type="molecule type" value="Genomic_DNA"/>
</dbReference>
<gene>
    <name evidence="1" type="ORF">S01H1_51768</name>
</gene>
<sequence>FCEIELFSSDGVVATYPGDGLVISTATGSTAYSLSGGGAVIVPPMACLMATPIATHKLGLRSVVFPSQEALLIRAHSEVSVFVDGDFFSDLHSGGEATVERAKLPTRLVRMNNGPSFFKVLEEKLNWGDKSSREG</sequence>
<proteinExistence type="predicted"/>
<protein>
    <recommendedName>
        <fullName evidence="2">NAD(+) kinase</fullName>
    </recommendedName>
</protein>
<feature type="non-terminal residue" evidence="1">
    <location>
        <position position="1"/>
    </location>
</feature>
<organism evidence="1">
    <name type="scientific">marine sediment metagenome</name>
    <dbReference type="NCBI Taxonomy" id="412755"/>
    <lineage>
        <taxon>unclassified sequences</taxon>
        <taxon>metagenomes</taxon>
        <taxon>ecological metagenomes</taxon>
    </lineage>
</organism>
<dbReference type="Pfam" id="PF20143">
    <property type="entry name" value="NAD_kinase_C"/>
    <property type="match status" value="1"/>
</dbReference>
<dbReference type="Gene3D" id="2.60.200.30">
    <property type="entry name" value="Probable inorganic polyphosphate/atp-NAD kinase, domain 2"/>
    <property type="match status" value="1"/>
</dbReference>